<reference evidence="5 6" key="1">
    <citation type="submission" date="2019-07" db="EMBL/GenBank/DDBJ databases">
        <title>Whole genome shotgun sequence of Vibrio sagamiensis NBRC 104589.</title>
        <authorList>
            <person name="Hosoyama A."/>
            <person name="Uohara A."/>
            <person name="Ohji S."/>
            <person name="Ichikawa N."/>
        </authorList>
    </citation>
    <scope>NUCLEOTIDE SEQUENCE [LARGE SCALE GENOMIC DNA]</scope>
    <source>
        <strain evidence="5 6">NBRC 104589</strain>
    </source>
</reference>
<keyword evidence="3" id="KW-0804">Transcription</keyword>
<organism evidence="5 6">
    <name type="scientific">Vibrio sagamiensis NBRC 104589</name>
    <dbReference type="NCBI Taxonomy" id="1219064"/>
    <lineage>
        <taxon>Bacteria</taxon>
        <taxon>Pseudomonadati</taxon>
        <taxon>Pseudomonadota</taxon>
        <taxon>Gammaproteobacteria</taxon>
        <taxon>Vibrionales</taxon>
        <taxon>Vibrionaceae</taxon>
        <taxon>Vibrio</taxon>
    </lineage>
</organism>
<dbReference type="PANTHER" id="PTHR46796">
    <property type="entry name" value="HTH-TYPE TRANSCRIPTIONAL ACTIVATOR RHAS-RELATED"/>
    <property type="match status" value="1"/>
</dbReference>
<sequence>MIFRAFLGVAIEKICNPVDKVYDAGEYREQKLMSRMSNFDNSITSSLEVTSELPKPAELITLPSYMDCHEHAYTQIVIGLKGQVEFEVRGQGNIVGPGQGCVVTAHSDHAFGGTLNQSDILVLNMPKPASGSPVFLNYINDLEKKHLYFQLDGQIQKLIQMLVQEMRCSPDDHLLSRACHDTVIALMQRHISSFDASRKESRFDLEAIDRYIDLHLSHKITVAQLAGSVFLGESQFHSLFKEQIGITPHQYVLGRRIDMARNLIERGQLTLGQIAEFTGFSSQSTFTHTFSRLQGLSPSQYKKQFA</sequence>
<dbReference type="InterPro" id="IPR020449">
    <property type="entry name" value="Tscrpt_reg_AraC-type_HTH"/>
</dbReference>
<evidence type="ECO:0000256" key="2">
    <source>
        <dbReference type="ARBA" id="ARBA00023125"/>
    </source>
</evidence>
<dbReference type="InterPro" id="IPR018060">
    <property type="entry name" value="HTH_AraC"/>
</dbReference>
<keyword evidence="1" id="KW-0805">Transcription regulation</keyword>
<dbReference type="PANTHER" id="PTHR46796:SF10">
    <property type="entry name" value="TRANSCRIPTIONAL ACTIVATOR FEAR"/>
    <property type="match status" value="1"/>
</dbReference>
<feature type="domain" description="HTH araC/xylS-type" evidence="4">
    <location>
        <begin position="206"/>
        <end position="304"/>
    </location>
</feature>
<dbReference type="InterPro" id="IPR011051">
    <property type="entry name" value="RmlC_Cupin_sf"/>
</dbReference>
<name>A0A511QHS5_9VIBR</name>
<dbReference type="GO" id="GO:0043565">
    <property type="term" value="F:sequence-specific DNA binding"/>
    <property type="evidence" value="ECO:0007669"/>
    <property type="project" value="InterPro"/>
</dbReference>
<dbReference type="InterPro" id="IPR014710">
    <property type="entry name" value="RmlC-like_jellyroll"/>
</dbReference>
<dbReference type="SUPFAM" id="SSF46689">
    <property type="entry name" value="Homeodomain-like"/>
    <property type="match status" value="2"/>
</dbReference>
<dbReference type="EMBL" id="BJXJ01000031">
    <property type="protein sequence ID" value="GEM76737.1"/>
    <property type="molecule type" value="Genomic_DNA"/>
</dbReference>
<dbReference type="GO" id="GO:0003700">
    <property type="term" value="F:DNA-binding transcription factor activity"/>
    <property type="evidence" value="ECO:0007669"/>
    <property type="project" value="InterPro"/>
</dbReference>
<dbReference type="PROSITE" id="PS01124">
    <property type="entry name" value="HTH_ARAC_FAMILY_2"/>
    <property type="match status" value="1"/>
</dbReference>
<evidence type="ECO:0000256" key="3">
    <source>
        <dbReference type="ARBA" id="ARBA00023163"/>
    </source>
</evidence>
<dbReference type="PRINTS" id="PR00032">
    <property type="entry name" value="HTHARAC"/>
</dbReference>
<dbReference type="Gene3D" id="1.10.10.60">
    <property type="entry name" value="Homeodomain-like"/>
    <property type="match status" value="2"/>
</dbReference>
<evidence type="ECO:0000313" key="6">
    <source>
        <dbReference type="Proteomes" id="UP000321922"/>
    </source>
</evidence>
<gene>
    <name evidence="5" type="ORF">VSA01S_28490</name>
</gene>
<dbReference type="SMART" id="SM00342">
    <property type="entry name" value="HTH_ARAC"/>
    <property type="match status" value="1"/>
</dbReference>
<keyword evidence="6" id="KW-1185">Reference proteome</keyword>
<dbReference type="Pfam" id="PF12833">
    <property type="entry name" value="HTH_18"/>
    <property type="match status" value="1"/>
</dbReference>
<dbReference type="SUPFAM" id="SSF51182">
    <property type="entry name" value="RmlC-like cupins"/>
    <property type="match status" value="1"/>
</dbReference>
<dbReference type="Gene3D" id="2.60.120.10">
    <property type="entry name" value="Jelly Rolls"/>
    <property type="match status" value="1"/>
</dbReference>
<comment type="caution">
    <text evidence="5">The sequence shown here is derived from an EMBL/GenBank/DDBJ whole genome shotgun (WGS) entry which is preliminary data.</text>
</comment>
<keyword evidence="2" id="KW-0238">DNA-binding</keyword>
<dbReference type="Proteomes" id="UP000321922">
    <property type="component" value="Unassembled WGS sequence"/>
</dbReference>
<accession>A0A511QHS5</accession>
<dbReference type="InterPro" id="IPR009057">
    <property type="entry name" value="Homeodomain-like_sf"/>
</dbReference>
<evidence type="ECO:0000313" key="5">
    <source>
        <dbReference type="EMBL" id="GEM76737.1"/>
    </source>
</evidence>
<evidence type="ECO:0000256" key="1">
    <source>
        <dbReference type="ARBA" id="ARBA00023015"/>
    </source>
</evidence>
<dbReference type="InterPro" id="IPR050204">
    <property type="entry name" value="AraC_XylS_family_regulators"/>
</dbReference>
<proteinExistence type="predicted"/>
<protein>
    <submittedName>
        <fullName evidence="5">AraC family transcriptional regulator</fullName>
    </submittedName>
</protein>
<dbReference type="AlphaFoldDB" id="A0A511QHS5"/>
<evidence type="ECO:0000259" key="4">
    <source>
        <dbReference type="PROSITE" id="PS01124"/>
    </source>
</evidence>